<name>M1I3J3_9PHYC</name>
<keyword evidence="3" id="KW-0378">Hydrolase</keyword>
<gene>
    <name evidence="3" type="primary">NYs-1_684R</name>
    <name evidence="3" type="ORF">PBCVNYs1_684R</name>
</gene>
<reference evidence="3" key="1">
    <citation type="submission" date="2012-10" db="EMBL/GenBank/DDBJ databases">
        <title>Towards defining the chloroviruses: a genomic journey through a genus of large DNA viruses.</title>
        <authorList>
            <person name="Jeanniard A."/>
            <person name="Dunigan D.D."/>
            <person name="Gurnon J.R."/>
            <person name="Agarkova I."/>
            <person name="Kang M."/>
            <person name="Vitek J."/>
            <person name="Duncan G."/>
            <person name="McClung O.W."/>
            <person name="Larsen M."/>
            <person name="Claverie J.-M."/>
            <person name="Van Etten J.L."/>
            <person name="Blanc G."/>
        </authorList>
    </citation>
    <scope>NUCLEOTIDE SEQUENCE</scope>
</reference>
<dbReference type="PROSITE" id="PS50164">
    <property type="entry name" value="GIY_YIG"/>
    <property type="match status" value="1"/>
</dbReference>
<accession>M1I3J3</accession>
<dbReference type="SMART" id="SM00465">
    <property type="entry name" value="GIYc"/>
    <property type="match status" value="1"/>
</dbReference>
<dbReference type="SMART" id="SM00496">
    <property type="entry name" value="IENR2"/>
    <property type="match status" value="4"/>
</dbReference>
<dbReference type="NCBIfam" id="TIGR01453">
    <property type="entry name" value="grpIintron_endo"/>
    <property type="match status" value="1"/>
</dbReference>
<evidence type="ECO:0000313" key="3">
    <source>
        <dbReference type="EMBL" id="AGE58842.1"/>
    </source>
</evidence>
<dbReference type="Pfam" id="PF01541">
    <property type="entry name" value="GIY-YIG"/>
    <property type="match status" value="1"/>
</dbReference>
<proteinExistence type="predicted"/>
<dbReference type="EMBL" id="JX997183">
    <property type="protein sequence ID" value="AGE58842.1"/>
    <property type="molecule type" value="Genomic_DNA"/>
</dbReference>
<dbReference type="InterPro" id="IPR003611">
    <property type="entry name" value="NUMOD3"/>
</dbReference>
<dbReference type="InterPro" id="IPR006350">
    <property type="entry name" value="Intron_endoG1"/>
</dbReference>
<comment type="similarity">
    <text evidence="1">To endonucleases of group I introns of fungi and phage.</text>
</comment>
<sequence length="230" mass="26425">MTICLMGFIYIATAPNKEQKKYVGQTMQTLEKRFAGHRRKDNGCHVFARAIKKYGWDNFVIDYYECPDEDLDKHERWMIRLLGTLTPDGYNLREGGSNGKLSEETKQKISDAAKGNKKCLGRIVSVETRKKQSNANKGNMVSEKTRKKISNSLKGHKINLGRIASEETKKKMSNAKKGGKHPRARPVWVYGILYDSCSSASNYLRFLFDMKSNFILKWVKSKKYSEIFFA</sequence>
<dbReference type="GO" id="GO:0004519">
    <property type="term" value="F:endonuclease activity"/>
    <property type="evidence" value="ECO:0007669"/>
    <property type="project" value="UniProtKB-KW"/>
</dbReference>
<dbReference type="InterPro" id="IPR035901">
    <property type="entry name" value="GIY-YIG_endonuc_sf"/>
</dbReference>
<dbReference type="InterPro" id="IPR000305">
    <property type="entry name" value="GIY-YIG_endonuc"/>
</dbReference>
<dbReference type="RefSeq" id="YP_009665487.1">
    <property type="nucleotide sequence ID" value="NC_043235.1"/>
</dbReference>
<dbReference type="CDD" id="cd10443">
    <property type="entry name" value="GIY-YIG_HE_Tlr8p_PBC-V_like"/>
    <property type="match status" value="1"/>
</dbReference>
<protein>
    <submittedName>
        <fullName evidence="3">GIY-YIG catalytic domain-containing endonuclease</fullName>
    </submittedName>
</protein>
<evidence type="ECO:0000256" key="1">
    <source>
        <dbReference type="ARBA" id="ARBA00010045"/>
    </source>
</evidence>
<evidence type="ECO:0000259" key="2">
    <source>
        <dbReference type="PROSITE" id="PS50164"/>
    </source>
</evidence>
<dbReference type="KEGG" id="vg:40525713"/>
<dbReference type="SUPFAM" id="SSF82771">
    <property type="entry name" value="GIY-YIG endonuclease"/>
    <property type="match status" value="1"/>
</dbReference>
<dbReference type="SUPFAM" id="SSF64496">
    <property type="entry name" value="DNA-binding domain of intron-encoded endonucleases"/>
    <property type="match status" value="2"/>
</dbReference>
<keyword evidence="3" id="KW-0540">Nuclease</keyword>
<dbReference type="GO" id="GO:0003677">
    <property type="term" value="F:DNA binding"/>
    <property type="evidence" value="ECO:0007669"/>
    <property type="project" value="InterPro"/>
</dbReference>
<organism evidence="3">
    <name type="scientific">Paramecium bursaria Chlorella virus NYs1</name>
    <dbReference type="NCBI Taxonomy" id="83442"/>
    <lineage>
        <taxon>Viruses</taxon>
        <taxon>Varidnaviria</taxon>
        <taxon>Bamfordvirae</taxon>
        <taxon>Nucleocytoviricota</taxon>
        <taxon>Megaviricetes</taxon>
        <taxon>Algavirales</taxon>
        <taxon>Phycodnaviridae</taxon>
        <taxon>Chlorovirus</taxon>
        <taxon>Chlorovirus newyorkense</taxon>
    </lineage>
</organism>
<keyword evidence="3" id="KW-0255">Endonuclease</keyword>
<dbReference type="GeneID" id="40525713"/>
<dbReference type="Pfam" id="PF07460">
    <property type="entry name" value="NUMOD3"/>
    <property type="match status" value="3"/>
</dbReference>
<feature type="domain" description="GIY-YIG" evidence="2">
    <location>
        <begin position="5"/>
        <end position="92"/>
    </location>
</feature>